<dbReference type="OrthoDB" id="1732448at2759"/>
<name>A0A2U1Q246_ARTAN</name>
<proteinExistence type="predicted"/>
<keyword evidence="2" id="KW-1185">Reference proteome</keyword>
<comment type="caution">
    <text evidence="1">The sequence shown here is derived from an EMBL/GenBank/DDBJ whole genome shotgun (WGS) entry which is preliminary data.</text>
</comment>
<dbReference type="Pfam" id="PF00560">
    <property type="entry name" value="LRR_1"/>
    <property type="match status" value="2"/>
</dbReference>
<dbReference type="InterPro" id="IPR001611">
    <property type="entry name" value="Leu-rich_rpt"/>
</dbReference>
<protein>
    <submittedName>
        <fullName evidence="1">Protein phosphatase 2C family protein</fullName>
    </submittedName>
</protein>
<dbReference type="STRING" id="35608.A0A2U1Q246"/>
<dbReference type="SUPFAM" id="SSF52058">
    <property type="entry name" value="L domain-like"/>
    <property type="match status" value="1"/>
</dbReference>
<reference evidence="1 2" key="1">
    <citation type="journal article" date="2018" name="Mol. Plant">
        <title>The genome of Artemisia annua provides insight into the evolution of Asteraceae family and artemisinin biosynthesis.</title>
        <authorList>
            <person name="Shen Q."/>
            <person name="Zhang L."/>
            <person name="Liao Z."/>
            <person name="Wang S."/>
            <person name="Yan T."/>
            <person name="Shi P."/>
            <person name="Liu M."/>
            <person name="Fu X."/>
            <person name="Pan Q."/>
            <person name="Wang Y."/>
            <person name="Lv Z."/>
            <person name="Lu X."/>
            <person name="Zhang F."/>
            <person name="Jiang W."/>
            <person name="Ma Y."/>
            <person name="Chen M."/>
            <person name="Hao X."/>
            <person name="Li L."/>
            <person name="Tang Y."/>
            <person name="Lv G."/>
            <person name="Zhou Y."/>
            <person name="Sun X."/>
            <person name="Brodelius P.E."/>
            <person name="Rose J.K.C."/>
            <person name="Tang K."/>
        </authorList>
    </citation>
    <scope>NUCLEOTIDE SEQUENCE [LARGE SCALE GENOMIC DNA]</scope>
    <source>
        <strain evidence="2">cv. Huhao1</strain>
        <tissue evidence="1">Leaf</tissue>
    </source>
</reference>
<dbReference type="Gene3D" id="3.80.10.10">
    <property type="entry name" value="Ribonuclease Inhibitor"/>
    <property type="match status" value="1"/>
</dbReference>
<evidence type="ECO:0000313" key="1">
    <source>
        <dbReference type="EMBL" id="PWA92098.1"/>
    </source>
</evidence>
<gene>
    <name evidence="1" type="ORF">CTI12_AA082400</name>
</gene>
<dbReference type="Proteomes" id="UP000245207">
    <property type="component" value="Unassembled WGS sequence"/>
</dbReference>
<evidence type="ECO:0000313" key="2">
    <source>
        <dbReference type="Proteomes" id="UP000245207"/>
    </source>
</evidence>
<dbReference type="PANTHER" id="PTHR48007:SF9">
    <property type="entry name" value="PROTEIN KINASE DOMAIN-CONTAINING PROTEIN"/>
    <property type="match status" value="1"/>
</dbReference>
<accession>A0A2U1Q246</accession>
<dbReference type="PANTHER" id="PTHR48007">
    <property type="entry name" value="LEUCINE-RICH REPEAT RECEPTOR-LIKE PROTEIN KINASE PXC1"/>
    <property type="match status" value="1"/>
</dbReference>
<dbReference type="InterPro" id="IPR046959">
    <property type="entry name" value="PRK1-6/SRF4-like"/>
</dbReference>
<dbReference type="EMBL" id="PKPP01000490">
    <property type="protein sequence ID" value="PWA92098.1"/>
    <property type="molecule type" value="Genomic_DNA"/>
</dbReference>
<dbReference type="InterPro" id="IPR032675">
    <property type="entry name" value="LRR_dom_sf"/>
</dbReference>
<organism evidence="1 2">
    <name type="scientific">Artemisia annua</name>
    <name type="common">Sweet wormwood</name>
    <dbReference type="NCBI Taxonomy" id="35608"/>
    <lineage>
        <taxon>Eukaryota</taxon>
        <taxon>Viridiplantae</taxon>
        <taxon>Streptophyta</taxon>
        <taxon>Embryophyta</taxon>
        <taxon>Tracheophyta</taxon>
        <taxon>Spermatophyta</taxon>
        <taxon>Magnoliopsida</taxon>
        <taxon>eudicotyledons</taxon>
        <taxon>Gunneridae</taxon>
        <taxon>Pentapetalae</taxon>
        <taxon>asterids</taxon>
        <taxon>campanulids</taxon>
        <taxon>Asterales</taxon>
        <taxon>Asteraceae</taxon>
        <taxon>Asteroideae</taxon>
        <taxon>Anthemideae</taxon>
        <taxon>Artemisiinae</taxon>
        <taxon>Artemisia</taxon>
    </lineage>
</organism>
<sequence length="274" mass="30327">MTHTIMCPPHHLAFFESNNGHLKFDYCAAYHKKVLLLIPSRVTKLVLENLNLQGRFDSLNSLTHLRIFSLKNNHLTGPVSDLSNLTSLKLLFLSNNFISGEFPPSLPSLFGLYCLDLSFNNFSGEIPATESLRTRGLKDDTTCIVVDIIPLDTAMPPPSPSRKKPSKFNLRSLFFKKRSHGSAIKLSKKPSVVGIVEELFEEGSAMLSERLGNEETCGPSTSGLFMCVVCQVDLGASEWISVHAGSIFSTSSKPWEDPFLCADCRNKKDAMEGK</sequence>
<dbReference type="AlphaFoldDB" id="A0A2U1Q246"/>